<name>A0ACA7P736_9PSED</name>
<protein>
    <submittedName>
        <fullName evidence="1">Uncharacterized protein</fullName>
    </submittedName>
</protein>
<reference evidence="1 2" key="1">
    <citation type="journal article" date="2014" name="Genome Announc.">
        <title>Complete Genome Sequence of Pseudomonas sp. Strain TKP, Isolated from a gamma-Hexachlorocyclohexane-Degrading Mixed Culture.</title>
        <authorList>
            <person name="Ohtsubo Y."/>
            <person name="Kishida K."/>
            <person name="Sato T."/>
            <person name="Tabata M."/>
            <person name="Kawasumi T."/>
            <person name="Ogura Y."/>
            <person name="Hayashi T."/>
            <person name="Tsuda M."/>
            <person name="Nagata Y."/>
        </authorList>
    </citation>
    <scope>NUCLEOTIDE SEQUENCE [LARGE SCALE GENOMIC DNA]</scope>
    <source>
        <strain evidence="1 2">TKP</strain>
    </source>
</reference>
<dbReference type="EMBL" id="CP006852">
    <property type="protein sequence ID" value="AHC35770.1"/>
    <property type="molecule type" value="Genomic_DNA"/>
</dbReference>
<evidence type="ECO:0000313" key="2">
    <source>
        <dbReference type="Proteomes" id="UP000018725"/>
    </source>
</evidence>
<evidence type="ECO:0000313" key="1">
    <source>
        <dbReference type="EMBL" id="AHC35770.1"/>
    </source>
</evidence>
<organism evidence="1 2">
    <name type="scientific">Pseudomonas gorinensis</name>
    <dbReference type="NCBI Taxonomy" id="3240790"/>
    <lineage>
        <taxon>Bacteria</taxon>
        <taxon>Pseudomonadati</taxon>
        <taxon>Pseudomonadota</taxon>
        <taxon>Gammaproteobacteria</taxon>
        <taxon>Pseudomonadales</taxon>
        <taxon>Pseudomonadaceae</taxon>
        <taxon>Pseudomonas</taxon>
    </lineage>
</organism>
<keyword evidence="2" id="KW-1185">Reference proteome</keyword>
<proteinExistence type="predicted"/>
<accession>A0ACA7P736</accession>
<dbReference type="Proteomes" id="UP000018725">
    <property type="component" value="Chromosome"/>
</dbReference>
<sequence length="52" mass="5800">MFDAAFNYQIAKDTDLAVNVSNLLDEQHVVGSGTADYYNPGRELTAKLSYSW</sequence>
<gene>
    <name evidence="1" type="ORF">U771_16250</name>
</gene>